<comment type="caution">
    <text evidence="1">The sequence shown here is derived from an EMBL/GenBank/DDBJ whole genome shotgun (WGS) entry which is preliminary data.</text>
</comment>
<sequence>IGQSESAGGVGERFAAAVPGLCFGVLHAHHGLHGRNHGVADLQREALLPELGFLRVLLRVDAGCDVDLPAADADVALRGNDGAGALAVVVAGGQDDVAAGGADQGAGGNTGAARL</sequence>
<feature type="non-terminal residue" evidence="1">
    <location>
        <position position="115"/>
    </location>
</feature>
<dbReference type="EMBL" id="ASHM01159350">
    <property type="protein sequence ID" value="PNX63862.1"/>
    <property type="molecule type" value="Genomic_DNA"/>
</dbReference>
<organism evidence="1 2">
    <name type="scientific">Trifolium pratense</name>
    <name type="common">Red clover</name>
    <dbReference type="NCBI Taxonomy" id="57577"/>
    <lineage>
        <taxon>Eukaryota</taxon>
        <taxon>Viridiplantae</taxon>
        <taxon>Streptophyta</taxon>
        <taxon>Embryophyta</taxon>
        <taxon>Tracheophyta</taxon>
        <taxon>Spermatophyta</taxon>
        <taxon>Magnoliopsida</taxon>
        <taxon>eudicotyledons</taxon>
        <taxon>Gunneridae</taxon>
        <taxon>Pentapetalae</taxon>
        <taxon>rosids</taxon>
        <taxon>fabids</taxon>
        <taxon>Fabales</taxon>
        <taxon>Fabaceae</taxon>
        <taxon>Papilionoideae</taxon>
        <taxon>50 kb inversion clade</taxon>
        <taxon>NPAAA clade</taxon>
        <taxon>Hologalegina</taxon>
        <taxon>IRL clade</taxon>
        <taxon>Trifolieae</taxon>
        <taxon>Trifolium</taxon>
    </lineage>
</organism>
<reference evidence="1 2" key="2">
    <citation type="journal article" date="2017" name="Front. Plant Sci.">
        <title>Gene Classification and Mining of Molecular Markers Useful in Red Clover (Trifolium pratense) Breeding.</title>
        <authorList>
            <person name="Istvanek J."/>
            <person name="Dluhosova J."/>
            <person name="Dluhos P."/>
            <person name="Patkova L."/>
            <person name="Nedelnik J."/>
            <person name="Repkova J."/>
        </authorList>
    </citation>
    <scope>NUCLEOTIDE SEQUENCE [LARGE SCALE GENOMIC DNA]</scope>
    <source>
        <strain evidence="2">cv. Tatra</strain>
        <tissue evidence="1">Young leaves</tissue>
    </source>
</reference>
<protein>
    <submittedName>
        <fullName evidence="1">Uncharacterized protein</fullName>
    </submittedName>
</protein>
<gene>
    <name evidence="1" type="ORF">L195_g061832</name>
</gene>
<dbReference type="AlphaFoldDB" id="A0A2K3KC60"/>
<evidence type="ECO:0000313" key="1">
    <source>
        <dbReference type="EMBL" id="PNX63862.1"/>
    </source>
</evidence>
<reference evidence="1 2" key="1">
    <citation type="journal article" date="2014" name="Am. J. Bot.">
        <title>Genome assembly and annotation for red clover (Trifolium pratense; Fabaceae).</title>
        <authorList>
            <person name="Istvanek J."/>
            <person name="Jaros M."/>
            <person name="Krenek A."/>
            <person name="Repkova J."/>
        </authorList>
    </citation>
    <scope>NUCLEOTIDE SEQUENCE [LARGE SCALE GENOMIC DNA]</scope>
    <source>
        <strain evidence="2">cv. Tatra</strain>
        <tissue evidence="1">Young leaves</tissue>
    </source>
</reference>
<accession>A0A2K3KC60</accession>
<dbReference type="Proteomes" id="UP000236291">
    <property type="component" value="Unassembled WGS sequence"/>
</dbReference>
<proteinExistence type="predicted"/>
<feature type="non-terminal residue" evidence="1">
    <location>
        <position position="1"/>
    </location>
</feature>
<name>A0A2K3KC60_TRIPR</name>
<evidence type="ECO:0000313" key="2">
    <source>
        <dbReference type="Proteomes" id="UP000236291"/>
    </source>
</evidence>